<evidence type="ECO:0000256" key="2">
    <source>
        <dbReference type="SAM" id="Phobius"/>
    </source>
</evidence>
<feature type="transmembrane region" description="Helical" evidence="2">
    <location>
        <begin position="165"/>
        <end position="186"/>
    </location>
</feature>
<keyword evidence="3" id="KW-0732">Signal</keyword>
<feature type="region of interest" description="Disordered" evidence="1">
    <location>
        <begin position="24"/>
        <end position="59"/>
    </location>
</feature>
<reference evidence="4" key="1">
    <citation type="submission" date="2022-07" db="EMBL/GenBank/DDBJ databases">
        <title>The genome of Lyophyllum shimeji provides insight into the initial evolution of ectomycorrhizal fungal genome.</title>
        <authorList>
            <person name="Kobayashi Y."/>
            <person name="Shibata T."/>
            <person name="Hirakawa H."/>
            <person name="Shigenobu S."/>
            <person name="Nishiyama T."/>
            <person name="Yamada A."/>
            <person name="Hasebe M."/>
            <person name="Kawaguchi M."/>
        </authorList>
    </citation>
    <scope>NUCLEOTIDE SEQUENCE</scope>
    <source>
        <strain evidence="4">AT787</strain>
    </source>
</reference>
<comment type="caution">
    <text evidence="4">The sequence shown here is derived from an EMBL/GenBank/DDBJ whole genome shotgun (WGS) entry which is preliminary data.</text>
</comment>
<feature type="region of interest" description="Disordered" evidence="1">
    <location>
        <begin position="197"/>
        <end position="224"/>
    </location>
</feature>
<dbReference type="Proteomes" id="UP001063166">
    <property type="component" value="Unassembled WGS sequence"/>
</dbReference>
<feature type="region of interest" description="Disordered" evidence="1">
    <location>
        <begin position="369"/>
        <end position="414"/>
    </location>
</feature>
<accession>A0A9P3PUA3</accession>
<evidence type="ECO:0000256" key="3">
    <source>
        <dbReference type="SAM" id="SignalP"/>
    </source>
</evidence>
<organism evidence="4 5">
    <name type="scientific">Lyophyllum shimeji</name>
    <name type="common">Hon-shimeji</name>
    <name type="synonym">Tricholoma shimeji</name>
    <dbReference type="NCBI Taxonomy" id="47721"/>
    <lineage>
        <taxon>Eukaryota</taxon>
        <taxon>Fungi</taxon>
        <taxon>Dikarya</taxon>
        <taxon>Basidiomycota</taxon>
        <taxon>Agaricomycotina</taxon>
        <taxon>Agaricomycetes</taxon>
        <taxon>Agaricomycetidae</taxon>
        <taxon>Agaricales</taxon>
        <taxon>Tricholomatineae</taxon>
        <taxon>Lyophyllaceae</taxon>
        <taxon>Lyophyllum</taxon>
    </lineage>
</organism>
<keyword evidence="2" id="KW-1133">Transmembrane helix</keyword>
<dbReference type="AlphaFoldDB" id="A0A9P3PUA3"/>
<dbReference type="EMBL" id="BRPK01000011">
    <property type="protein sequence ID" value="GLB42148.1"/>
    <property type="molecule type" value="Genomic_DNA"/>
</dbReference>
<name>A0A9P3PUA3_LYOSH</name>
<keyword evidence="2" id="KW-0812">Transmembrane</keyword>
<keyword evidence="5" id="KW-1185">Reference proteome</keyword>
<dbReference type="OrthoDB" id="3064120at2759"/>
<protein>
    <recommendedName>
        <fullName evidence="6">Transmembrane protein</fullName>
    </recommendedName>
</protein>
<feature type="signal peptide" evidence="3">
    <location>
        <begin position="1"/>
        <end position="23"/>
    </location>
</feature>
<evidence type="ECO:0008006" key="6">
    <source>
        <dbReference type="Google" id="ProtNLM"/>
    </source>
</evidence>
<evidence type="ECO:0000256" key="1">
    <source>
        <dbReference type="SAM" id="MobiDB-lite"/>
    </source>
</evidence>
<gene>
    <name evidence="4" type="ORF">LshimejAT787_1101630</name>
</gene>
<feature type="region of interest" description="Disordered" evidence="1">
    <location>
        <begin position="126"/>
        <end position="145"/>
    </location>
</feature>
<feature type="compositionally biased region" description="Polar residues" evidence="1">
    <location>
        <begin position="391"/>
        <end position="402"/>
    </location>
</feature>
<feature type="compositionally biased region" description="Low complexity" evidence="1">
    <location>
        <begin position="24"/>
        <end position="35"/>
    </location>
</feature>
<sequence>MPPGRLVHATVLLISIHVTLVSPSPAPASSVQSSADPTEASRVLQSRQNPPPDAGNQVYHLPPVEDVFKMVADAESRNGAAGPHPAQTPAPMIAAALSPGVAPATTTQPLADATHYGPGLVVVPSSSVDPQSTAPPAASQSAVPPVVEPTVNGPSEHISTPARQLILIGIVMGALVLLVFLVYVFLDRRVLAACAGKKKKNDSEGSWTKIKSPPPPPPSFQDSEKDVILYTPPWMESSSISEGSRDSSAGPHTPLHVQVARNECKAGKVLDIGPNDPRSKFSVTSSDYPYSLSSARSSVPAADPEPEHEHSMTSPLLPAYEFFCLPGNGNSTDSESFEDHEHEQRHSRAHSVPIFGHAASRGVMVRAPQHRRSRSISGLTYTVPGERRESGSSVGDCSSWRGTPQMDHGWPSAL</sequence>
<evidence type="ECO:0000313" key="4">
    <source>
        <dbReference type="EMBL" id="GLB42148.1"/>
    </source>
</evidence>
<feature type="chain" id="PRO_5040136699" description="Transmembrane protein" evidence="3">
    <location>
        <begin position="24"/>
        <end position="414"/>
    </location>
</feature>
<evidence type="ECO:0000313" key="5">
    <source>
        <dbReference type="Proteomes" id="UP001063166"/>
    </source>
</evidence>
<proteinExistence type="predicted"/>
<feature type="region of interest" description="Disordered" evidence="1">
    <location>
        <begin position="292"/>
        <end position="312"/>
    </location>
</feature>
<keyword evidence="2" id="KW-0472">Membrane</keyword>